<name>A0A7X1WU67_9PSED</name>
<dbReference type="InterPro" id="IPR033645">
    <property type="entry name" value="VirB9/CagX/TrbG_C"/>
</dbReference>
<dbReference type="NCBIfam" id="NF010460">
    <property type="entry name" value="PRK13885.1"/>
    <property type="match status" value="1"/>
</dbReference>
<dbReference type="InterPro" id="IPR014142">
    <property type="entry name" value="TrbG_Ti"/>
</dbReference>
<comment type="caution">
    <text evidence="4">The sequence shown here is derived from an EMBL/GenBank/DDBJ whole genome shotgun (WGS) entry which is preliminary data.</text>
</comment>
<feature type="chain" id="PRO_5031489940" evidence="3">
    <location>
        <begin position="22"/>
        <end position="298"/>
    </location>
</feature>
<evidence type="ECO:0000256" key="1">
    <source>
        <dbReference type="ARBA" id="ARBA00006135"/>
    </source>
</evidence>
<proteinExistence type="inferred from homology"/>
<dbReference type="RefSeq" id="WP_086799791.1">
    <property type="nucleotide sequence ID" value="NZ_WIWF01000033.1"/>
</dbReference>
<dbReference type="Gene3D" id="2.60.40.2500">
    <property type="match status" value="1"/>
</dbReference>
<organism evidence="4 5">
    <name type="scientific">Pseudomonas helleri</name>
    <dbReference type="NCBI Taxonomy" id="1608996"/>
    <lineage>
        <taxon>Bacteria</taxon>
        <taxon>Pseudomonadati</taxon>
        <taxon>Pseudomonadota</taxon>
        <taxon>Gammaproteobacteria</taxon>
        <taxon>Pseudomonadales</taxon>
        <taxon>Pseudomonadaceae</taxon>
        <taxon>Pseudomonas</taxon>
    </lineage>
</organism>
<gene>
    <name evidence="4" type="primary">trbG</name>
    <name evidence="4" type="ORF">GHO37_10875</name>
</gene>
<evidence type="ECO:0000313" key="5">
    <source>
        <dbReference type="Proteomes" id="UP000447574"/>
    </source>
</evidence>
<evidence type="ECO:0000313" key="4">
    <source>
        <dbReference type="EMBL" id="MQT74806.1"/>
    </source>
</evidence>
<comment type="similarity">
    <text evidence="1">Belongs to the TrbG/VirB9 family.</text>
</comment>
<dbReference type="AlphaFoldDB" id="A0A7X1WU67"/>
<dbReference type="NCBIfam" id="TIGR02775">
    <property type="entry name" value="TrbG_Ti"/>
    <property type="match status" value="1"/>
</dbReference>
<evidence type="ECO:0000256" key="3">
    <source>
        <dbReference type="SAM" id="SignalP"/>
    </source>
</evidence>
<evidence type="ECO:0000256" key="2">
    <source>
        <dbReference type="ARBA" id="ARBA00022729"/>
    </source>
</evidence>
<dbReference type="Proteomes" id="UP000447574">
    <property type="component" value="Unassembled WGS sequence"/>
</dbReference>
<dbReference type="GeneID" id="89546516"/>
<feature type="signal peptide" evidence="3">
    <location>
        <begin position="1"/>
        <end position="21"/>
    </location>
</feature>
<dbReference type="InterPro" id="IPR038161">
    <property type="entry name" value="VirB9/CagX/TrbG_C_sf"/>
</dbReference>
<dbReference type="Pfam" id="PF03524">
    <property type="entry name" value="CagX"/>
    <property type="match status" value="1"/>
</dbReference>
<accession>A0A7X1WU67</accession>
<dbReference type="InterPro" id="IPR010258">
    <property type="entry name" value="Conjugal_tfr_TrbG/VirB9/CagX"/>
</dbReference>
<reference evidence="4 5" key="1">
    <citation type="submission" date="2019-10" db="EMBL/GenBank/DDBJ databases">
        <title>Evaluation of single-gene subtyping targets for Pseudomonas.</title>
        <authorList>
            <person name="Reichler S.J."/>
            <person name="Orsi R.H."/>
            <person name="Wiedmann M."/>
            <person name="Martin N.H."/>
            <person name="Murphy S.I."/>
        </authorList>
    </citation>
    <scope>NUCLEOTIDE SEQUENCE [LARGE SCALE GENOMIC DNA]</scope>
    <source>
        <strain evidence="4 5">FSL R10-2932</strain>
    </source>
</reference>
<protein>
    <submittedName>
        <fullName evidence="4">P-type conjugative transfer protein TrbG</fullName>
    </submittedName>
</protein>
<sequence length="298" mass="32814">MKKTLISSLIAGVLLPGFVQAADSQADMANKYFAPDTVKLTPQEQKAIGIGKKWQTGQATSNATPGGDGAITFLYGSGQTQVVCAVLQVCDISLQPGEQFNTLNGGDPRFTVEPGISGSGADQTVHLILKPLDVGLDTALVVMTDRRTYHFRLRSTRNESMPYARFMYPEDAAAKWASIRNAEAKDRHDNTIPQTREYLGNLDFNYSIDGKARWKPVRVYNDGTKTIIEMPDGMRQSESPTLLVVRRDGGIFRDAETQMVNYRVQGNRYVVDTIFDKAILVAGVGSSQDKITIEREAK</sequence>
<dbReference type="CDD" id="cd06911">
    <property type="entry name" value="VirB9_CagX_TrbG"/>
    <property type="match status" value="1"/>
</dbReference>
<keyword evidence="2 3" id="KW-0732">Signal</keyword>
<dbReference type="EMBL" id="WIWF01000033">
    <property type="protein sequence ID" value="MQT74806.1"/>
    <property type="molecule type" value="Genomic_DNA"/>
</dbReference>